<dbReference type="InterPro" id="IPR036514">
    <property type="entry name" value="SGNH_hydro_sf"/>
</dbReference>
<accession>A0A8J3E892</accession>
<comment type="similarity">
    <text evidence="1">Belongs to the 'GDSL' lipolytic enzyme family.</text>
</comment>
<dbReference type="SUPFAM" id="SSF52266">
    <property type="entry name" value="SGNH hydrolase"/>
    <property type="match status" value="1"/>
</dbReference>
<dbReference type="Gene3D" id="3.40.50.1110">
    <property type="entry name" value="SGNH hydrolase"/>
    <property type="match status" value="1"/>
</dbReference>
<proteinExistence type="inferred from homology"/>
<keyword evidence="4" id="KW-1185">Reference proteome</keyword>
<dbReference type="Proteomes" id="UP000636949">
    <property type="component" value="Unassembled WGS sequence"/>
</dbReference>
<dbReference type="Pfam" id="PF00657">
    <property type="entry name" value="Lipase_GDSL"/>
    <property type="match status" value="1"/>
</dbReference>
<dbReference type="EMBL" id="BMJS01000006">
    <property type="protein sequence ID" value="GGF93335.1"/>
    <property type="molecule type" value="Genomic_DNA"/>
</dbReference>
<protein>
    <submittedName>
        <fullName evidence="3">Uncharacterized protein</fullName>
    </submittedName>
</protein>
<reference evidence="3" key="1">
    <citation type="journal article" date="2014" name="Int. J. Syst. Evol. Microbiol.">
        <title>Complete genome sequence of Corynebacterium casei LMG S-19264T (=DSM 44701T), isolated from a smear-ripened cheese.</title>
        <authorList>
            <consortium name="US DOE Joint Genome Institute (JGI-PGF)"/>
            <person name="Walter F."/>
            <person name="Albersmeier A."/>
            <person name="Kalinowski J."/>
            <person name="Ruckert C."/>
        </authorList>
    </citation>
    <scope>NUCLEOTIDE SEQUENCE</scope>
    <source>
        <strain evidence="3">CGMCC 1.15758</strain>
    </source>
</reference>
<feature type="signal peptide" evidence="2">
    <location>
        <begin position="1"/>
        <end position="27"/>
    </location>
</feature>
<evidence type="ECO:0000313" key="3">
    <source>
        <dbReference type="EMBL" id="GGF93335.1"/>
    </source>
</evidence>
<comment type="caution">
    <text evidence="3">The sequence shown here is derived from an EMBL/GenBank/DDBJ whole genome shotgun (WGS) entry which is preliminary data.</text>
</comment>
<gene>
    <name evidence="3" type="ORF">GCM10010995_08070</name>
</gene>
<dbReference type="AlphaFoldDB" id="A0A8J3E892"/>
<dbReference type="PANTHER" id="PTHR22835">
    <property type="entry name" value="ZINC FINGER FYVE DOMAIN CONTAINING PROTEIN"/>
    <property type="match status" value="1"/>
</dbReference>
<keyword evidence="2" id="KW-0732">Signal</keyword>
<evidence type="ECO:0000256" key="1">
    <source>
        <dbReference type="ARBA" id="ARBA00008668"/>
    </source>
</evidence>
<evidence type="ECO:0000313" key="4">
    <source>
        <dbReference type="Proteomes" id="UP000636949"/>
    </source>
</evidence>
<reference evidence="3" key="2">
    <citation type="submission" date="2020-09" db="EMBL/GenBank/DDBJ databases">
        <authorList>
            <person name="Sun Q."/>
            <person name="Zhou Y."/>
        </authorList>
    </citation>
    <scope>NUCLEOTIDE SEQUENCE</scope>
    <source>
        <strain evidence="3">CGMCC 1.15758</strain>
    </source>
</reference>
<name>A0A8J3E892_9GAMM</name>
<dbReference type="CDD" id="cd01846">
    <property type="entry name" value="fatty_acyltransferase_like"/>
    <property type="match status" value="1"/>
</dbReference>
<feature type="chain" id="PRO_5035176831" evidence="2">
    <location>
        <begin position="28"/>
        <end position="449"/>
    </location>
</feature>
<dbReference type="PANTHER" id="PTHR22835:SF659">
    <property type="entry name" value="GDSL LIPASE_ACYLHYDROLASE, PUTATIVE (AFU_ORTHOLOGUE AFUA_2G00510)-RELATED"/>
    <property type="match status" value="1"/>
</dbReference>
<evidence type="ECO:0000256" key="2">
    <source>
        <dbReference type="SAM" id="SignalP"/>
    </source>
</evidence>
<organism evidence="3 4">
    <name type="scientific">Cysteiniphilum litorale</name>
    <dbReference type="NCBI Taxonomy" id="2056700"/>
    <lineage>
        <taxon>Bacteria</taxon>
        <taxon>Pseudomonadati</taxon>
        <taxon>Pseudomonadota</taxon>
        <taxon>Gammaproteobacteria</taxon>
        <taxon>Thiotrichales</taxon>
        <taxon>Fastidiosibacteraceae</taxon>
        <taxon>Cysteiniphilum</taxon>
    </lineage>
</organism>
<sequence length="449" mass="51805">MRRLTVQKCWRGVICLIISSLISSINANENFYIVLENRCQADISINIKQHADHVSKYKRYTVGTLSSKTIGMFEAEPYHLWIRIHKHWRQLHLQPHHRYIGADWLSVIGVALQPKSYVSWHWWNPFPSFTLLFCPEAIDLDNNKLFDSVDKVLFLGDSLSDKGTLHKFTLGSLPKSPPYYNGAFSNGRPWTVRLAEDLQMHDIAAENYAVGGASARWHLWHGLPYSFDFEIDTYLFNNEPSIRNRHIAFVLVGANDYPMQQYTDKQIKEITIETINIINAGLDRLLRAGVTRFVILGLPDLGLTPKARQLHITQSMSAVTKEHNRQLVSMIERYRAQHATSDYQFHHIDIFDMLSELVSDQSQINARYGLAIENLMEPCWNGNYSTYSTESVINGGVTVATTEICAYPEHHLFWDEMHPTQTAHDLLYRYIREKLGIKAHTTRDEIEVC</sequence>
<dbReference type="InterPro" id="IPR001087">
    <property type="entry name" value="GDSL"/>
</dbReference>
<dbReference type="GO" id="GO:0016788">
    <property type="term" value="F:hydrolase activity, acting on ester bonds"/>
    <property type="evidence" value="ECO:0007669"/>
    <property type="project" value="InterPro"/>
</dbReference>